<dbReference type="Gene3D" id="3.40.50.1820">
    <property type="entry name" value="alpha/beta hydrolase"/>
    <property type="match status" value="1"/>
</dbReference>
<dbReference type="PANTHER" id="PTHR11610">
    <property type="entry name" value="LIPASE"/>
    <property type="match status" value="1"/>
</dbReference>
<comment type="similarity">
    <text evidence="2 4">Belongs to the AB hydrolase superfamily. Lipase family.</text>
</comment>
<dbReference type="EMBL" id="QKKF02037612">
    <property type="protein sequence ID" value="RZF32030.1"/>
    <property type="molecule type" value="Genomic_DNA"/>
</dbReference>
<dbReference type="Proteomes" id="UP000291343">
    <property type="component" value="Unassembled WGS sequence"/>
</dbReference>
<dbReference type="InterPro" id="IPR033906">
    <property type="entry name" value="Lipase_N"/>
</dbReference>
<proteinExistence type="inferred from homology"/>
<dbReference type="InterPro" id="IPR013818">
    <property type="entry name" value="Lipase"/>
</dbReference>
<dbReference type="PRINTS" id="PR00821">
    <property type="entry name" value="TAGLIPASE"/>
</dbReference>
<dbReference type="InterPro" id="IPR000734">
    <property type="entry name" value="TAG_lipase"/>
</dbReference>
<dbReference type="Pfam" id="PF00151">
    <property type="entry name" value="Lipase"/>
    <property type="match status" value="1"/>
</dbReference>
<dbReference type="InterPro" id="IPR029058">
    <property type="entry name" value="AB_hydrolase_fold"/>
</dbReference>
<feature type="chain" id="PRO_5019769321" description="Lipase domain-containing protein" evidence="5">
    <location>
        <begin position="25"/>
        <end position="556"/>
    </location>
</feature>
<organism evidence="7 8">
    <name type="scientific">Laodelphax striatellus</name>
    <name type="common">Small brown planthopper</name>
    <name type="synonym">Delphax striatella</name>
    <dbReference type="NCBI Taxonomy" id="195883"/>
    <lineage>
        <taxon>Eukaryota</taxon>
        <taxon>Metazoa</taxon>
        <taxon>Ecdysozoa</taxon>
        <taxon>Arthropoda</taxon>
        <taxon>Hexapoda</taxon>
        <taxon>Insecta</taxon>
        <taxon>Pterygota</taxon>
        <taxon>Neoptera</taxon>
        <taxon>Paraneoptera</taxon>
        <taxon>Hemiptera</taxon>
        <taxon>Auchenorrhyncha</taxon>
        <taxon>Fulgoroidea</taxon>
        <taxon>Delphacidae</taxon>
        <taxon>Criomorphinae</taxon>
        <taxon>Laodelphax</taxon>
    </lineage>
</organism>
<dbReference type="GO" id="GO:0005615">
    <property type="term" value="C:extracellular space"/>
    <property type="evidence" value="ECO:0007669"/>
    <property type="project" value="TreeGrafter"/>
</dbReference>
<protein>
    <recommendedName>
        <fullName evidence="6">Lipase domain-containing protein</fullName>
    </recommendedName>
</protein>
<gene>
    <name evidence="7" type="ORF">LSTR_LSTR007108</name>
</gene>
<sequence>MILSLFSALGIVFLVILFTASASSTENVSNEQDDGVVVLHRAGQAIPKRVASMGNTLREVFARRQERMHERRSRTRKEICYDLLGCFPMALSKHQPLKKTPQSPSDVDTKFWLFTRDNEENATQLHYGDRRESILNSNYSSKIPTKMLVHGYKGSGMDYAARAIAGLWLKLENCNVILVDWEKGAAGPSYAVAAANTQLVGRQLALLLSDMTSLGTQATHIHVIGFSLGAHIAGFAGRAIQQRGMLLGRITGLDPASPLFRQHLKASLPPLTTSDAHFVDIVHTDSARVWSNGFGLFNALGHVDFFPNGGRDQPGCAHYRASLIVSHLEGTVNSSVICNHIRAFQYFLESMRSTETGCEFLAFPCDEGYDTFEAGLCFPKQCNTSSHDGTCAPMGFYSNLNPARGPMYLVTRDKAPFCGEQLRATVVLSQKTLKTRGYLQLSLEHGLEYTHFQLYCELKDAVKGGIELNALAAAKYNTIGEDLTPDITAHFTFQSLEFQSSDNYSLSDTPIYIAKVTVQSLRGVSWHYCGEDVILQPKDNSMFRTLSLPLTVKECT</sequence>
<name>A0A482WFB0_LAOST</name>
<evidence type="ECO:0000259" key="6">
    <source>
        <dbReference type="Pfam" id="PF00151"/>
    </source>
</evidence>
<dbReference type="GO" id="GO:0016298">
    <property type="term" value="F:lipase activity"/>
    <property type="evidence" value="ECO:0007669"/>
    <property type="project" value="InterPro"/>
</dbReference>
<dbReference type="SMR" id="A0A482WFB0"/>
<feature type="signal peptide" evidence="5">
    <location>
        <begin position="1"/>
        <end position="24"/>
    </location>
</feature>
<evidence type="ECO:0000256" key="5">
    <source>
        <dbReference type="SAM" id="SignalP"/>
    </source>
</evidence>
<dbReference type="AlphaFoldDB" id="A0A482WFB0"/>
<keyword evidence="5" id="KW-0732">Signal</keyword>
<comment type="subcellular location">
    <subcellularLocation>
        <location evidence="1">Secreted</location>
    </subcellularLocation>
</comment>
<dbReference type="STRING" id="195883.A0A482WFB0"/>
<dbReference type="PANTHER" id="PTHR11610:SF186">
    <property type="entry name" value="FI22312P1"/>
    <property type="match status" value="1"/>
</dbReference>
<reference evidence="7 8" key="1">
    <citation type="journal article" date="2017" name="Gigascience">
        <title>Genome sequence of the small brown planthopper, Laodelphax striatellus.</title>
        <authorList>
            <person name="Zhu J."/>
            <person name="Jiang F."/>
            <person name="Wang X."/>
            <person name="Yang P."/>
            <person name="Bao Y."/>
            <person name="Zhao W."/>
            <person name="Wang W."/>
            <person name="Lu H."/>
            <person name="Wang Q."/>
            <person name="Cui N."/>
            <person name="Li J."/>
            <person name="Chen X."/>
            <person name="Luo L."/>
            <person name="Yu J."/>
            <person name="Kang L."/>
            <person name="Cui F."/>
        </authorList>
    </citation>
    <scope>NUCLEOTIDE SEQUENCE [LARGE SCALE GENOMIC DNA]</scope>
    <source>
        <strain evidence="7">Lst14</strain>
    </source>
</reference>
<comment type="caution">
    <text evidence="7">The sequence shown here is derived from an EMBL/GenBank/DDBJ whole genome shotgun (WGS) entry which is preliminary data.</text>
</comment>
<evidence type="ECO:0000256" key="3">
    <source>
        <dbReference type="ARBA" id="ARBA00022525"/>
    </source>
</evidence>
<dbReference type="CDD" id="cd00707">
    <property type="entry name" value="Pancreat_lipase_like"/>
    <property type="match status" value="1"/>
</dbReference>
<evidence type="ECO:0000256" key="4">
    <source>
        <dbReference type="RuleBase" id="RU004262"/>
    </source>
</evidence>
<accession>A0A482WFB0</accession>
<evidence type="ECO:0000313" key="7">
    <source>
        <dbReference type="EMBL" id="RZF32030.1"/>
    </source>
</evidence>
<evidence type="ECO:0000256" key="2">
    <source>
        <dbReference type="ARBA" id="ARBA00010701"/>
    </source>
</evidence>
<evidence type="ECO:0000256" key="1">
    <source>
        <dbReference type="ARBA" id="ARBA00004613"/>
    </source>
</evidence>
<dbReference type="GO" id="GO:0016042">
    <property type="term" value="P:lipid catabolic process"/>
    <property type="evidence" value="ECO:0007669"/>
    <property type="project" value="TreeGrafter"/>
</dbReference>
<dbReference type="OrthoDB" id="270009at2759"/>
<keyword evidence="3" id="KW-0964">Secreted</keyword>
<dbReference type="SUPFAM" id="SSF53474">
    <property type="entry name" value="alpha/beta-Hydrolases"/>
    <property type="match status" value="1"/>
</dbReference>
<feature type="domain" description="Lipase" evidence="6">
    <location>
        <begin position="77"/>
        <end position="417"/>
    </location>
</feature>
<keyword evidence="8" id="KW-1185">Reference proteome</keyword>
<dbReference type="InParanoid" id="A0A482WFB0"/>
<evidence type="ECO:0000313" key="8">
    <source>
        <dbReference type="Proteomes" id="UP000291343"/>
    </source>
</evidence>